<evidence type="ECO:0000259" key="6">
    <source>
        <dbReference type="Pfam" id="PF00251"/>
    </source>
</evidence>
<comment type="similarity">
    <text evidence="1 5">Belongs to the glycosyl hydrolase 32 family.</text>
</comment>
<feature type="domain" description="Glycosyl hydrolase family 32 N-terminal" evidence="6">
    <location>
        <begin position="30"/>
        <end position="309"/>
    </location>
</feature>
<organism evidence="8">
    <name type="scientific">Herbiconiux sp. A18JL235</name>
    <dbReference type="NCBI Taxonomy" id="3152363"/>
    <lineage>
        <taxon>Bacteria</taxon>
        <taxon>Bacillati</taxon>
        <taxon>Actinomycetota</taxon>
        <taxon>Actinomycetes</taxon>
        <taxon>Micrococcales</taxon>
        <taxon>Microbacteriaceae</taxon>
        <taxon>Herbiconiux</taxon>
    </lineage>
</organism>
<dbReference type="InterPro" id="IPR013189">
    <property type="entry name" value="Glyco_hydro_32_C"/>
</dbReference>
<evidence type="ECO:0000256" key="3">
    <source>
        <dbReference type="ARBA" id="ARBA00022801"/>
    </source>
</evidence>
<dbReference type="CDD" id="cd08995">
    <property type="entry name" value="GH32_EcAec43-like"/>
    <property type="match status" value="1"/>
</dbReference>
<dbReference type="InterPro" id="IPR013148">
    <property type="entry name" value="Glyco_hydro_32_N"/>
</dbReference>
<dbReference type="AlphaFoldDB" id="A0AB39BGV0"/>
<dbReference type="EMBL" id="CP162511">
    <property type="protein sequence ID" value="XDI05346.1"/>
    <property type="molecule type" value="Genomic_DNA"/>
</dbReference>
<dbReference type="InterPro" id="IPR023296">
    <property type="entry name" value="Glyco_hydro_beta-prop_sf"/>
</dbReference>
<dbReference type="Pfam" id="PF08244">
    <property type="entry name" value="Glyco_hydro_32C"/>
    <property type="match status" value="1"/>
</dbReference>
<accession>A0AB39BGV0</accession>
<feature type="domain" description="Glycosyl hydrolase family 32 C-terminal" evidence="7">
    <location>
        <begin position="364"/>
        <end position="493"/>
    </location>
</feature>
<dbReference type="InterPro" id="IPR051214">
    <property type="entry name" value="GH32_Enzymes"/>
</dbReference>
<dbReference type="InterPro" id="IPR001362">
    <property type="entry name" value="Glyco_hydro_32"/>
</dbReference>
<dbReference type="PANTHER" id="PTHR43101:SF1">
    <property type="entry name" value="BETA-FRUCTOSIDASE"/>
    <property type="match status" value="1"/>
</dbReference>
<reference evidence="8" key="1">
    <citation type="submission" date="2024-05" db="EMBL/GenBank/DDBJ databases">
        <title>Herbiconiux sp. A18JL235.</title>
        <authorList>
            <person name="Zhang G."/>
        </authorList>
    </citation>
    <scope>NUCLEOTIDE SEQUENCE</scope>
    <source>
        <strain evidence="8">A18JL235</strain>
    </source>
</reference>
<evidence type="ECO:0000259" key="7">
    <source>
        <dbReference type="Pfam" id="PF08244"/>
    </source>
</evidence>
<keyword evidence="4 5" id="KW-0326">Glycosidase</keyword>
<evidence type="ECO:0000256" key="5">
    <source>
        <dbReference type="RuleBase" id="RU362110"/>
    </source>
</evidence>
<dbReference type="SMART" id="SM00640">
    <property type="entry name" value="Glyco_32"/>
    <property type="match status" value="1"/>
</dbReference>
<dbReference type="Gene3D" id="2.115.10.20">
    <property type="entry name" value="Glycosyl hydrolase domain, family 43"/>
    <property type="match status" value="1"/>
</dbReference>
<dbReference type="RefSeq" id="WP_368497732.1">
    <property type="nucleotide sequence ID" value="NZ_CP162511.1"/>
</dbReference>
<protein>
    <recommendedName>
        <fullName evidence="2">beta-fructofuranosidase</fullName>
        <ecNumber evidence="2">3.2.1.26</ecNumber>
    </recommendedName>
</protein>
<name>A0AB39BGV0_9MICO</name>
<proteinExistence type="inferred from homology"/>
<evidence type="ECO:0000256" key="2">
    <source>
        <dbReference type="ARBA" id="ARBA00012758"/>
    </source>
</evidence>
<dbReference type="EC" id="3.2.1.26" evidence="2"/>
<dbReference type="GO" id="GO:0004564">
    <property type="term" value="F:beta-fructofuranosidase activity"/>
    <property type="evidence" value="ECO:0007669"/>
    <property type="project" value="UniProtKB-EC"/>
</dbReference>
<gene>
    <name evidence="8" type="ORF">ABFY20_18815</name>
</gene>
<evidence type="ECO:0000313" key="8">
    <source>
        <dbReference type="EMBL" id="XDI05346.1"/>
    </source>
</evidence>
<dbReference type="GO" id="GO:0005975">
    <property type="term" value="P:carbohydrate metabolic process"/>
    <property type="evidence" value="ECO:0007669"/>
    <property type="project" value="InterPro"/>
</dbReference>
<evidence type="ECO:0000256" key="1">
    <source>
        <dbReference type="ARBA" id="ARBA00009902"/>
    </source>
</evidence>
<dbReference type="PANTHER" id="PTHR43101">
    <property type="entry name" value="BETA-FRUCTOSIDASE"/>
    <property type="match status" value="1"/>
</dbReference>
<sequence>MSPSTTTSPAQTRAFARFADGLPVGDVIPFWHDGTYHLFILTPPASTLHYPERLLTTWRHITSTDLIDWTELPPAIAPGDPAEADGGGIWTGSVIEADGLFHIFYTAHASDSLQAICHATSPDGITWEKDPANPISRPDPSRFESNDWRDPFVFWNAEEQRYWMLITARSLLANAASRGVVAFATSTDLTAWSEFEIFYDTFLTHAPECPEVFRLGDSWVLGYSRFTDRRGTVYRVSESLSGPWRSFGAEGPDAANWYAAKGLSDATGRRIAFGWVPDHDPELRDPANPWLWAGDLALPRELRLDERGRITMHMPVEVEHAIGSATALTEAGGTDNWSSIAGRGIQGNAIGTVATRVFESAEASTASVFSATFDDVDDSQLVGVVVHTNEMVDHGVGIYYYPRIHSIRAVDMKAPAGKVTAEYESMFGQYAPVAEHDLTGPLEGPVEFRVVIRGDVVEAFVGEACCLTFRSKGAESTHAAVVVVDGDARVSDISWRRFG</sequence>
<dbReference type="Pfam" id="PF00251">
    <property type="entry name" value="Glyco_hydro_32N"/>
    <property type="match status" value="1"/>
</dbReference>
<dbReference type="SUPFAM" id="SSF75005">
    <property type="entry name" value="Arabinanase/levansucrase/invertase"/>
    <property type="match status" value="1"/>
</dbReference>
<keyword evidence="3 5" id="KW-0378">Hydrolase</keyword>
<evidence type="ECO:0000256" key="4">
    <source>
        <dbReference type="ARBA" id="ARBA00023295"/>
    </source>
</evidence>